<dbReference type="GO" id="GO:0006552">
    <property type="term" value="P:L-leucine catabolic process"/>
    <property type="evidence" value="ECO:0007669"/>
    <property type="project" value="UniProtKB-UniPathway"/>
</dbReference>
<dbReference type="FunFam" id="3.90.226.10:FF:000021">
    <property type="entry name" value="Acetyl-CoA carboxylase carboxyltransferase subunit"/>
    <property type="match status" value="1"/>
</dbReference>
<protein>
    <recommendedName>
        <fullName evidence="2">methylcrotonoyl-CoA carboxylase</fullName>
        <ecNumber evidence="2">6.4.1.4</ecNumber>
    </recommendedName>
    <alternativeName>
        <fullName evidence="4">3-methylcrotonyl-CoA carboxylase 2</fullName>
    </alternativeName>
    <alternativeName>
        <fullName evidence="3">3-methylcrotonyl-CoA:carbon dioxide ligase subunit beta</fullName>
    </alternativeName>
</protein>
<evidence type="ECO:0000256" key="2">
    <source>
        <dbReference type="ARBA" id="ARBA00026116"/>
    </source>
</evidence>
<dbReference type="AlphaFoldDB" id="A0A1X0S9S5"/>
<dbReference type="PANTHER" id="PTHR22855:SF46">
    <property type="entry name" value="METHYLCROTONOYL-COA CARBOXYLASE"/>
    <property type="match status" value="1"/>
</dbReference>
<feature type="domain" description="CoA carboxyltransferase C-terminal" evidence="8">
    <location>
        <begin position="291"/>
        <end position="556"/>
    </location>
</feature>
<dbReference type="FunFam" id="3.90.226.10:FF:000030">
    <property type="entry name" value="Acetyl-CoA carboxylase carboxyltransferase subunit"/>
    <property type="match status" value="1"/>
</dbReference>
<feature type="domain" description="CoA carboxyltransferase N-terminal" evidence="7">
    <location>
        <begin position="29"/>
        <end position="284"/>
    </location>
</feature>
<dbReference type="EMBL" id="KV921285">
    <property type="protein sequence ID" value="ORE21037.1"/>
    <property type="molecule type" value="Genomic_DNA"/>
</dbReference>
<dbReference type="InterPro" id="IPR034733">
    <property type="entry name" value="AcCoA_carboxyl_beta"/>
</dbReference>
<gene>
    <name evidence="9" type="ORF">BCV71DRAFT_232691</name>
</gene>
<accession>A0A1X0S9S5</accession>
<name>A0A1X0S9S5_RHIZD</name>
<evidence type="ECO:0000313" key="10">
    <source>
        <dbReference type="Proteomes" id="UP000242381"/>
    </source>
</evidence>
<dbReference type="Pfam" id="PF01039">
    <property type="entry name" value="Carboxyl_trans"/>
    <property type="match status" value="1"/>
</dbReference>
<feature type="coiled-coil region" evidence="6">
    <location>
        <begin position="22"/>
        <end position="49"/>
    </location>
</feature>
<evidence type="ECO:0000256" key="1">
    <source>
        <dbReference type="ARBA" id="ARBA00025711"/>
    </source>
</evidence>
<evidence type="ECO:0000256" key="5">
    <source>
        <dbReference type="ARBA" id="ARBA00052347"/>
    </source>
</evidence>
<reference evidence="9 10" key="1">
    <citation type="journal article" date="2016" name="Proc. Natl. Acad. Sci. U.S.A.">
        <title>Lipid metabolic changes in an early divergent fungus govern the establishment of a mutualistic symbiosis with endobacteria.</title>
        <authorList>
            <person name="Lastovetsky O.A."/>
            <person name="Gaspar M.L."/>
            <person name="Mondo S.J."/>
            <person name="LaButti K.M."/>
            <person name="Sandor L."/>
            <person name="Grigoriev I.V."/>
            <person name="Henry S.A."/>
            <person name="Pawlowska T.E."/>
        </authorList>
    </citation>
    <scope>NUCLEOTIDE SEQUENCE [LARGE SCALE GENOMIC DNA]</scope>
    <source>
        <strain evidence="9 10">ATCC 11559</strain>
    </source>
</reference>
<dbReference type="GO" id="GO:0004485">
    <property type="term" value="F:methylcrotonoyl-CoA carboxylase activity"/>
    <property type="evidence" value="ECO:0007669"/>
    <property type="project" value="UniProtKB-EC"/>
</dbReference>
<keyword evidence="6" id="KW-0175">Coiled coil</keyword>
<comment type="catalytic activity">
    <reaction evidence="5">
        <text>3-methylbut-2-enoyl-CoA + hydrogencarbonate + ATP = 3-methyl-(2E)-glutaconyl-CoA + ADP + phosphate + H(+)</text>
        <dbReference type="Rhea" id="RHEA:13589"/>
        <dbReference type="ChEBI" id="CHEBI:15378"/>
        <dbReference type="ChEBI" id="CHEBI:17544"/>
        <dbReference type="ChEBI" id="CHEBI:30616"/>
        <dbReference type="ChEBI" id="CHEBI:43474"/>
        <dbReference type="ChEBI" id="CHEBI:57344"/>
        <dbReference type="ChEBI" id="CHEBI:57346"/>
        <dbReference type="ChEBI" id="CHEBI:456216"/>
        <dbReference type="EC" id="6.4.1.4"/>
    </reaction>
</comment>
<dbReference type="PROSITE" id="PS50980">
    <property type="entry name" value="COA_CT_NTER"/>
    <property type="match status" value="1"/>
</dbReference>
<dbReference type="PROSITE" id="PS50989">
    <property type="entry name" value="COA_CT_CTER"/>
    <property type="match status" value="1"/>
</dbReference>
<organism evidence="9 10">
    <name type="scientific">Rhizopus microsporus</name>
    <dbReference type="NCBI Taxonomy" id="58291"/>
    <lineage>
        <taxon>Eukaryota</taxon>
        <taxon>Fungi</taxon>
        <taxon>Fungi incertae sedis</taxon>
        <taxon>Mucoromycota</taxon>
        <taxon>Mucoromycotina</taxon>
        <taxon>Mucoromycetes</taxon>
        <taxon>Mucorales</taxon>
        <taxon>Mucorineae</taxon>
        <taxon>Rhizopodaceae</taxon>
        <taxon>Rhizopus</taxon>
    </lineage>
</organism>
<dbReference type="OMA" id="QGGIIKH"/>
<dbReference type="Gene3D" id="3.90.226.10">
    <property type="entry name" value="2-enoyl-CoA Hydratase, Chain A, domain 1"/>
    <property type="match status" value="2"/>
</dbReference>
<sequence>MSTSTLLDHLVPRYPTAINKEDKEYKENLVEWEKLIGQLKERLREATNEGKPKHIALHKKRGQLSARERIDLLLDEDSPFLELCALAGYDQDDMTLGGSVVSGIGLINGVICGVSANVPTMAGGASNEISVLKTGRLHQIVMQNRLPTVTLTQTAGANLQQQFRVFHRGGAGFRNLALQSKAGIPSCCVVFGSSTAGGAYIPGMSDYVIMVQKQAQVFLGGPPLVQMATGEVVDAESLGGADMHSRVSGLSDQLAIDEYDAIRKARDWIANLNWEQKGKLPPRHLAGQYEEPYYSAEELLGIVSANIRIPFDATEVIIRLVDGSRFTPFKPNYGGNLVCGWAFIHGIPVGFLANNNVIFNQEANKATQFIQLCNTKLSRGANQPVRNTPIVFLQNITGFMVGKKYEEEGIIKAGARFINAISNSKVPHITIMMGASYGAGNYAMCGRAYEPRFLFSWPNSKCSVMGAEQLTGVLDLVARQSAARSKKEIDEELLGQRKALFQASVEGESDVYYTSSRLLDDGIIDPRDTRHVIGFCLSVIYNNTVEGGNLYGVSRM</sequence>
<dbReference type="InterPro" id="IPR011763">
    <property type="entry name" value="COA_CT_C"/>
</dbReference>
<dbReference type="InterPro" id="IPR029045">
    <property type="entry name" value="ClpP/crotonase-like_dom_sf"/>
</dbReference>
<dbReference type="UniPathway" id="UPA00363">
    <property type="reaction ID" value="UER00861"/>
</dbReference>
<evidence type="ECO:0000259" key="7">
    <source>
        <dbReference type="PROSITE" id="PS50980"/>
    </source>
</evidence>
<dbReference type="PANTHER" id="PTHR22855">
    <property type="entry name" value="ACETYL, PROPIONYL, PYRUVATE, AND GLUTACONYL CARBOXYLASE-RELATED"/>
    <property type="match status" value="1"/>
</dbReference>
<dbReference type="EC" id="6.4.1.4" evidence="2"/>
<evidence type="ECO:0000256" key="6">
    <source>
        <dbReference type="SAM" id="Coils"/>
    </source>
</evidence>
<dbReference type="InterPro" id="IPR045190">
    <property type="entry name" value="MCCB/AccD1-like"/>
</dbReference>
<dbReference type="Proteomes" id="UP000242381">
    <property type="component" value="Unassembled WGS sequence"/>
</dbReference>
<dbReference type="InterPro" id="IPR011762">
    <property type="entry name" value="COA_CT_N"/>
</dbReference>
<comment type="pathway">
    <text evidence="1">Amino-acid degradation; L-leucine degradation; (S)-3-hydroxy-3-methylglutaryl-CoA from 3-isovaleryl-CoA: step 2/3.</text>
</comment>
<evidence type="ECO:0000256" key="3">
    <source>
        <dbReference type="ARBA" id="ARBA00031237"/>
    </source>
</evidence>
<evidence type="ECO:0000259" key="8">
    <source>
        <dbReference type="PROSITE" id="PS50989"/>
    </source>
</evidence>
<dbReference type="VEuPathDB" id="FungiDB:BCV72DRAFT_248235"/>
<evidence type="ECO:0000313" key="9">
    <source>
        <dbReference type="EMBL" id="ORE21037.1"/>
    </source>
</evidence>
<proteinExistence type="predicted"/>
<evidence type="ECO:0000256" key="4">
    <source>
        <dbReference type="ARBA" id="ARBA00031404"/>
    </source>
</evidence>
<dbReference type="SUPFAM" id="SSF52096">
    <property type="entry name" value="ClpP/crotonase"/>
    <property type="match status" value="2"/>
</dbReference>